<dbReference type="GeneID" id="4782944"/>
<dbReference type="EMBL" id="CP000493">
    <property type="protein sequence ID" value="ABM81061.1"/>
    <property type="molecule type" value="Genomic_DNA"/>
</dbReference>
<sequence length="345" mass="38058">MDYVVCDRGEVCILGAGVAGSVLAYLLSKRGVRIRVYDMWRSYVKPCGEAIPSWLLEVIDKHGLPRPRILNTVKRYVIIGSDGRVVREVEFKDPPWLIIDKSEWINRLRAEVNIIVKPVRSYPRRGIVVDSRGPFSSRGGKIVVWRAYGKVEKLADDEAYIVIDWSRGVGLAWVFPHGDKANFGGGFAGVSEPRRYTVKLLSKAGLINTDKVEGEAYSILTIPPRIDLGSDNVVRVGEAAGLVMSLGGEGIRPAVLSAIALASVVKLEDELVLDVKLYRRLVHGLVREAKLHARILKFASLLGEKAAYRALTMASDSLLKSWFEGKLNSVSSIIFGMLGRKSDGD</sequence>
<dbReference type="OrthoDB" id="6062at2157"/>
<dbReference type="HOGENOM" id="CLU_066799_0_0_2"/>
<dbReference type="STRING" id="415426.Hbut_1229"/>
<dbReference type="EnsemblBacteria" id="ABM81061">
    <property type="protein sequence ID" value="ABM81061"/>
    <property type="gene ID" value="Hbut_1229"/>
</dbReference>
<proteinExistence type="predicted"/>
<evidence type="ECO:0000313" key="2">
    <source>
        <dbReference type="Proteomes" id="UP000002593"/>
    </source>
</evidence>
<dbReference type="SUPFAM" id="SSF51905">
    <property type="entry name" value="FAD/NAD(P)-binding domain"/>
    <property type="match status" value="1"/>
</dbReference>
<dbReference type="Proteomes" id="UP000002593">
    <property type="component" value="Chromosome"/>
</dbReference>
<name>A2BM50_HYPBU</name>
<dbReference type="KEGG" id="hbu:Hbut_1229"/>
<dbReference type="PANTHER" id="PTHR42685">
    <property type="entry name" value="GERANYLGERANYL DIPHOSPHATE REDUCTASE"/>
    <property type="match status" value="1"/>
</dbReference>
<dbReference type="InterPro" id="IPR050407">
    <property type="entry name" value="Geranylgeranyl_reductase"/>
</dbReference>
<dbReference type="PANTHER" id="PTHR42685:SF20">
    <property type="entry name" value="HYDROGENASE, PUTATIVE-RELATED"/>
    <property type="match status" value="1"/>
</dbReference>
<reference evidence="1 2" key="1">
    <citation type="journal article" date="2007" name="Archaea">
        <title>The genome of Hyperthermus butylicus: a sulfur-reducing, peptide fermenting, neutrophilic Crenarchaeote growing up to 108 degrees C.</title>
        <authorList>
            <person name="Brugger K."/>
            <person name="Chen L."/>
            <person name="Stark M."/>
            <person name="Zibat A."/>
            <person name="Redder P."/>
            <person name="Ruepp A."/>
            <person name="Awayez M."/>
            <person name="She Q."/>
            <person name="Garrett R.A."/>
            <person name="Klenk H.P."/>
        </authorList>
    </citation>
    <scope>NUCLEOTIDE SEQUENCE [LARGE SCALE GENOMIC DNA]</scope>
    <source>
        <strain evidence="2">DSM 5456 / JCM 9403 / PLM1-5</strain>
    </source>
</reference>
<dbReference type="Pfam" id="PF13450">
    <property type="entry name" value="NAD_binding_8"/>
    <property type="match status" value="1"/>
</dbReference>
<dbReference type="InterPro" id="IPR036188">
    <property type="entry name" value="FAD/NAD-bd_sf"/>
</dbReference>
<dbReference type="Gene3D" id="3.50.50.60">
    <property type="entry name" value="FAD/NAD(P)-binding domain"/>
    <property type="match status" value="2"/>
</dbReference>
<dbReference type="RefSeq" id="WP_011822379.1">
    <property type="nucleotide sequence ID" value="NC_008818.1"/>
</dbReference>
<gene>
    <name evidence="1" type="ordered locus">Hbut_1229</name>
</gene>
<keyword evidence="2" id="KW-1185">Reference proteome</keyword>
<evidence type="ECO:0000313" key="1">
    <source>
        <dbReference type="EMBL" id="ABM81061.1"/>
    </source>
</evidence>
<organism evidence="1 2">
    <name type="scientific">Hyperthermus butylicus (strain DSM 5456 / JCM 9403 / PLM1-5)</name>
    <dbReference type="NCBI Taxonomy" id="415426"/>
    <lineage>
        <taxon>Archaea</taxon>
        <taxon>Thermoproteota</taxon>
        <taxon>Thermoprotei</taxon>
        <taxon>Desulfurococcales</taxon>
        <taxon>Pyrodictiaceae</taxon>
        <taxon>Hyperthermus</taxon>
    </lineage>
</organism>
<dbReference type="eggNOG" id="arCOG00570">
    <property type="taxonomic scope" value="Archaea"/>
</dbReference>
<accession>A2BM50</accession>
<dbReference type="AlphaFoldDB" id="A2BM50"/>
<protein>
    <submittedName>
        <fullName evidence="1">Conserved crenarchaeal protein</fullName>
    </submittedName>
</protein>